<evidence type="ECO:0000313" key="17">
    <source>
        <dbReference type="EMBL" id="SVA05177.1"/>
    </source>
</evidence>
<protein>
    <recommendedName>
        <fullName evidence="3">threonine--tRNA ligase</fullName>
        <ecNumber evidence="3">6.1.1.3</ecNumber>
    </recommendedName>
    <alternativeName>
        <fullName evidence="14">Threonyl-tRNA synthetase</fullName>
    </alternativeName>
</protein>
<dbReference type="InterPro" id="IPR002314">
    <property type="entry name" value="aa-tRNA-synt_IIb"/>
</dbReference>
<evidence type="ECO:0000256" key="8">
    <source>
        <dbReference type="ARBA" id="ARBA00022741"/>
    </source>
</evidence>
<evidence type="ECO:0000256" key="2">
    <source>
        <dbReference type="ARBA" id="ARBA00008226"/>
    </source>
</evidence>
<dbReference type="HAMAP" id="MF_00184">
    <property type="entry name" value="Thr_tRNA_synth"/>
    <property type="match status" value="1"/>
</dbReference>
<keyword evidence="6" id="KW-0436">Ligase</keyword>
<dbReference type="FunFam" id="3.30.930.10:FF:000019">
    <property type="entry name" value="Threonine--tRNA ligase"/>
    <property type="match status" value="1"/>
</dbReference>
<dbReference type="InterPro" id="IPR002320">
    <property type="entry name" value="Thr-tRNA-ligase_IIa"/>
</dbReference>
<dbReference type="Gene3D" id="3.40.50.800">
    <property type="entry name" value="Anticodon-binding domain"/>
    <property type="match status" value="1"/>
</dbReference>
<comment type="subcellular location">
    <subcellularLocation>
        <location evidence="1">Cytoplasm</location>
    </subcellularLocation>
</comment>
<dbReference type="InterPro" id="IPR036621">
    <property type="entry name" value="Anticodon-bd_dom_sf"/>
</dbReference>
<dbReference type="Gene3D" id="3.30.930.10">
    <property type="entry name" value="Bira Bifunctional Protein, Domain 2"/>
    <property type="match status" value="1"/>
</dbReference>
<dbReference type="InterPro" id="IPR045864">
    <property type="entry name" value="aa-tRNA-synth_II/BPL/LPL"/>
</dbReference>
<dbReference type="NCBIfam" id="TIGR00418">
    <property type="entry name" value="thrS"/>
    <property type="match status" value="1"/>
</dbReference>
<dbReference type="PANTHER" id="PTHR11451">
    <property type="entry name" value="THREONINE-TRNA LIGASE"/>
    <property type="match status" value="1"/>
</dbReference>
<dbReference type="InterPro" id="IPR004154">
    <property type="entry name" value="Anticodon-bd"/>
</dbReference>
<dbReference type="PRINTS" id="PR01047">
    <property type="entry name" value="TRNASYNTHTHR"/>
</dbReference>
<dbReference type="SMART" id="SM00863">
    <property type="entry name" value="tRNA_SAD"/>
    <property type="match status" value="1"/>
</dbReference>
<dbReference type="Gene3D" id="3.30.54.20">
    <property type="match status" value="1"/>
</dbReference>
<evidence type="ECO:0000256" key="1">
    <source>
        <dbReference type="ARBA" id="ARBA00004496"/>
    </source>
</evidence>
<dbReference type="PANTHER" id="PTHR11451:SF44">
    <property type="entry name" value="THREONINE--TRNA LIGASE, CHLOROPLASTIC_MITOCHONDRIAL 2"/>
    <property type="match status" value="1"/>
</dbReference>
<dbReference type="GO" id="GO:0046872">
    <property type="term" value="F:metal ion binding"/>
    <property type="evidence" value="ECO:0007669"/>
    <property type="project" value="UniProtKB-KW"/>
</dbReference>
<dbReference type="SUPFAM" id="SSF52954">
    <property type="entry name" value="Class II aaRS ABD-related"/>
    <property type="match status" value="1"/>
</dbReference>
<dbReference type="PROSITE" id="PS50862">
    <property type="entry name" value="AA_TRNA_LIGASE_II"/>
    <property type="match status" value="1"/>
</dbReference>
<reference evidence="17" key="1">
    <citation type="submission" date="2018-05" db="EMBL/GenBank/DDBJ databases">
        <authorList>
            <person name="Lanie J.A."/>
            <person name="Ng W.-L."/>
            <person name="Kazmierczak K.M."/>
            <person name="Andrzejewski T.M."/>
            <person name="Davidsen T.M."/>
            <person name="Wayne K.J."/>
            <person name="Tettelin H."/>
            <person name="Glass J.I."/>
            <person name="Rusch D."/>
            <person name="Podicherti R."/>
            <person name="Tsui H.-C.T."/>
            <person name="Winkler M.E."/>
        </authorList>
    </citation>
    <scope>NUCLEOTIDE SEQUENCE</scope>
</reference>
<evidence type="ECO:0000256" key="10">
    <source>
        <dbReference type="ARBA" id="ARBA00022840"/>
    </source>
</evidence>
<keyword evidence="4" id="KW-0963">Cytoplasm</keyword>
<evidence type="ECO:0000256" key="12">
    <source>
        <dbReference type="ARBA" id="ARBA00022917"/>
    </source>
</evidence>
<dbReference type="Gene3D" id="3.30.980.10">
    <property type="entry name" value="Threonyl-trna Synthetase, Chain A, domain 2"/>
    <property type="match status" value="1"/>
</dbReference>
<evidence type="ECO:0000256" key="14">
    <source>
        <dbReference type="ARBA" id="ARBA00031900"/>
    </source>
</evidence>
<keyword evidence="12" id="KW-0648">Protein biosynthesis</keyword>
<keyword evidence="8" id="KW-0547">Nucleotide-binding</keyword>
<dbReference type="Pfam" id="PF07973">
    <property type="entry name" value="tRNA_SAD"/>
    <property type="match status" value="1"/>
</dbReference>
<dbReference type="FunFam" id="3.30.980.10:FF:000005">
    <property type="entry name" value="Threonyl-tRNA synthetase, mitochondrial"/>
    <property type="match status" value="1"/>
</dbReference>
<name>A0A381SS23_9ZZZZ</name>
<sequence length="584" mass="66834">MAVKFKDLSPEDQNNYRDRMRHSAAHVLAEAVTNLFPEAQLTIGPPIADGFFYDFAISEPFTPEDIKRIELKMRDSIKANTKFVERETSRDEALELVKDNPYKVEILKGIPADERVTFCSHSDNAFEDLCRGGHMECTGDITAFKLLSSAGAYWRGDENNTMLQRIYGTAWESRDAQKNYLRRRDEAEKRDHRKLGRSLGLFFFDPIAPASPFFLPKGTHLINSLIDYVRGLYNRYGYQEVITPQIFNTELWNRSGHLDAYAENMYFLDVDEREFGVKPMNCPAAAMLYLANSHSYRELPIRMADFGRLHRNERSGVTHGLNRVRSFVQDDAHIFCTFGQISAEITSFLQMLNESYRVFGFENTRFELSLRPEKRVGSDEMWDQAESILTEVLDATGHKYTAQSGEGAFYGPKIDAFVPDAIGREWQLGTVQLDFSLPERFDMEYTAENGNRDRPVVIHRAMLGSLERFLGVLIEHLSGAFPMWLAPIQAVIVPIADRHNDFCFEVGKRMSDAGFRVEVNDSNDRMNAKIRQAQLQKVPYMLVAGDREVEAQSLAVRTRNGDNIDPMSIDQVIDRFIKQVADRS</sequence>
<dbReference type="GO" id="GO:0006435">
    <property type="term" value="P:threonyl-tRNA aminoacylation"/>
    <property type="evidence" value="ECO:0007669"/>
    <property type="project" value="InterPro"/>
</dbReference>
<organism evidence="17">
    <name type="scientific">marine metagenome</name>
    <dbReference type="NCBI Taxonomy" id="408172"/>
    <lineage>
        <taxon>unclassified sequences</taxon>
        <taxon>metagenomes</taxon>
        <taxon>ecological metagenomes</taxon>
    </lineage>
</organism>
<dbReference type="InterPro" id="IPR018163">
    <property type="entry name" value="Thr/Ala-tRNA-synth_IIc_edit"/>
</dbReference>
<feature type="domain" description="Aminoacyl-transfer RNA synthetases class-II family profile" evidence="16">
    <location>
        <begin position="216"/>
        <end position="482"/>
    </location>
</feature>
<comment type="catalytic activity">
    <reaction evidence="15">
        <text>tRNA(Thr) + L-threonine + ATP = L-threonyl-tRNA(Thr) + AMP + diphosphate + H(+)</text>
        <dbReference type="Rhea" id="RHEA:24624"/>
        <dbReference type="Rhea" id="RHEA-COMP:9670"/>
        <dbReference type="Rhea" id="RHEA-COMP:9704"/>
        <dbReference type="ChEBI" id="CHEBI:15378"/>
        <dbReference type="ChEBI" id="CHEBI:30616"/>
        <dbReference type="ChEBI" id="CHEBI:33019"/>
        <dbReference type="ChEBI" id="CHEBI:57926"/>
        <dbReference type="ChEBI" id="CHEBI:78442"/>
        <dbReference type="ChEBI" id="CHEBI:78534"/>
        <dbReference type="ChEBI" id="CHEBI:456215"/>
        <dbReference type="EC" id="6.1.1.3"/>
    </reaction>
</comment>
<keyword evidence="11" id="KW-0694">RNA-binding</keyword>
<keyword evidence="13" id="KW-0030">Aminoacyl-tRNA synthetase</keyword>
<evidence type="ECO:0000256" key="13">
    <source>
        <dbReference type="ARBA" id="ARBA00023146"/>
    </source>
</evidence>
<dbReference type="AlphaFoldDB" id="A0A381SS23"/>
<keyword evidence="9" id="KW-0862">Zinc</keyword>
<dbReference type="SUPFAM" id="SSF55681">
    <property type="entry name" value="Class II aaRS and biotin synthetases"/>
    <property type="match status" value="1"/>
</dbReference>
<dbReference type="InterPro" id="IPR006195">
    <property type="entry name" value="aa-tRNA-synth_II"/>
</dbReference>
<dbReference type="GO" id="GO:0005524">
    <property type="term" value="F:ATP binding"/>
    <property type="evidence" value="ECO:0007669"/>
    <property type="project" value="UniProtKB-KW"/>
</dbReference>
<dbReference type="InterPro" id="IPR047246">
    <property type="entry name" value="ThrRS_anticodon"/>
</dbReference>
<dbReference type="Pfam" id="PF00587">
    <property type="entry name" value="tRNA-synt_2b"/>
    <property type="match status" value="1"/>
</dbReference>
<dbReference type="CDD" id="cd00771">
    <property type="entry name" value="ThrRS_core"/>
    <property type="match status" value="1"/>
</dbReference>
<dbReference type="InterPro" id="IPR012947">
    <property type="entry name" value="tRNA_SAD"/>
</dbReference>
<dbReference type="FunFam" id="3.40.50.800:FF:000001">
    <property type="entry name" value="Threonine--tRNA ligase"/>
    <property type="match status" value="1"/>
</dbReference>
<evidence type="ECO:0000256" key="6">
    <source>
        <dbReference type="ARBA" id="ARBA00022598"/>
    </source>
</evidence>
<evidence type="ECO:0000256" key="3">
    <source>
        <dbReference type="ARBA" id="ARBA00013163"/>
    </source>
</evidence>
<proteinExistence type="inferred from homology"/>
<dbReference type="GO" id="GO:0000049">
    <property type="term" value="F:tRNA binding"/>
    <property type="evidence" value="ECO:0007669"/>
    <property type="project" value="UniProtKB-KW"/>
</dbReference>
<dbReference type="GO" id="GO:0005737">
    <property type="term" value="C:cytoplasm"/>
    <property type="evidence" value="ECO:0007669"/>
    <property type="project" value="UniProtKB-SubCell"/>
</dbReference>
<dbReference type="EMBL" id="UINC01003309">
    <property type="protein sequence ID" value="SVA05177.1"/>
    <property type="molecule type" value="Genomic_DNA"/>
</dbReference>
<evidence type="ECO:0000256" key="7">
    <source>
        <dbReference type="ARBA" id="ARBA00022723"/>
    </source>
</evidence>
<evidence type="ECO:0000256" key="5">
    <source>
        <dbReference type="ARBA" id="ARBA00022555"/>
    </source>
</evidence>
<keyword evidence="7" id="KW-0479">Metal-binding</keyword>
<dbReference type="GO" id="GO:0004829">
    <property type="term" value="F:threonine-tRNA ligase activity"/>
    <property type="evidence" value="ECO:0007669"/>
    <property type="project" value="UniProtKB-EC"/>
</dbReference>
<dbReference type="CDD" id="cd00860">
    <property type="entry name" value="ThrRS_anticodon"/>
    <property type="match status" value="1"/>
</dbReference>
<dbReference type="InterPro" id="IPR033728">
    <property type="entry name" value="ThrRS_core"/>
</dbReference>
<dbReference type="SUPFAM" id="SSF55186">
    <property type="entry name" value="ThrRS/AlaRS common domain"/>
    <property type="match status" value="1"/>
</dbReference>
<evidence type="ECO:0000259" key="16">
    <source>
        <dbReference type="PROSITE" id="PS50862"/>
    </source>
</evidence>
<dbReference type="Pfam" id="PF03129">
    <property type="entry name" value="HGTP_anticodon"/>
    <property type="match status" value="1"/>
</dbReference>
<evidence type="ECO:0000256" key="15">
    <source>
        <dbReference type="ARBA" id="ARBA00049515"/>
    </source>
</evidence>
<accession>A0A381SS23</accession>
<evidence type="ECO:0000256" key="11">
    <source>
        <dbReference type="ARBA" id="ARBA00022884"/>
    </source>
</evidence>
<keyword evidence="5" id="KW-0820">tRNA-binding</keyword>
<evidence type="ECO:0000256" key="9">
    <source>
        <dbReference type="ARBA" id="ARBA00022833"/>
    </source>
</evidence>
<keyword evidence="10" id="KW-0067">ATP-binding</keyword>
<gene>
    <name evidence="17" type="ORF">METZ01_LOCUS58031</name>
</gene>
<evidence type="ECO:0000256" key="4">
    <source>
        <dbReference type="ARBA" id="ARBA00022490"/>
    </source>
</evidence>
<comment type="similarity">
    <text evidence="2">Belongs to the class-II aminoacyl-tRNA synthetase family.</text>
</comment>
<dbReference type="EC" id="6.1.1.3" evidence="3"/>